<accession>A0A3G1B5A6</accession>
<reference evidence="1 2" key="1">
    <citation type="journal article" date="2016" name="Sci. Rep.">
        <title>A novel ammonia-oxidizing archaeon from wastewater treatment plant: Its enrichment, physiological and genomic characteristics.</title>
        <authorList>
            <person name="Li Y."/>
            <person name="Ding K."/>
            <person name="Wen X."/>
            <person name="Zhang B."/>
            <person name="Shen B."/>
            <person name="Yang Y."/>
        </authorList>
    </citation>
    <scope>NUCLEOTIDE SEQUENCE [LARGE SCALE GENOMIC DNA]</scope>
    <source>
        <strain evidence="1 2">SAT1</strain>
    </source>
</reference>
<dbReference type="KEGG" id="tah:SU86_000200"/>
<dbReference type="EMBL" id="CP011097">
    <property type="protein sequence ID" value="AJZ75075.1"/>
    <property type="molecule type" value="Genomic_DNA"/>
</dbReference>
<protein>
    <submittedName>
        <fullName evidence="1">Uncharacterized protein</fullName>
    </submittedName>
</protein>
<evidence type="ECO:0000313" key="1">
    <source>
        <dbReference type="EMBL" id="AJZ75075.1"/>
    </source>
</evidence>
<dbReference type="AlphaFoldDB" id="A0A3G1B5A6"/>
<name>A0A3G1B5A6_9ARCH</name>
<dbReference type="RefSeq" id="WP_048187427.1">
    <property type="nucleotide sequence ID" value="NZ_CP011097.1"/>
</dbReference>
<keyword evidence="2" id="KW-1185">Reference proteome</keyword>
<proteinExistence type="predicted"/>
<sequence length="78" mass="8829">MGNHQSPDEMKNELDATLSKLNALEIIAKDEFQKGTIKVLRKLVEGQIHSVNEFGHLKKALDLLTLQLFEVQNKTKSL</sequence>
<evidence type="ECO:0000313" key="2">
    <source>
        <dbReference type="Proteomes" id="UP000266745"/>
    </source>
</evidence>
<gene>
    <name evidence="1" type="ORF">SU86_000200</name>
</gene>
<dbReference type="GeneID" id="24874796"/>
<organism evidence="1 2">
    <name type="scientific">Candidatus Nitrosotenuis cloacae</name>
    <dbReference type="NCBI Taxonomy" id="1603555"/>
    <lineage>
        <taxon>Archaea</taxon>
        <taxon>Nitrososphaerota</taxon>
        <taxon>Candidatus Nitrosotenuis</taxon>
    </lineage>
</organism>
<dbReference type="Proteomes" id="UP000266745">
    <property type="component" value="Chromosome"/>
</dbReference>
<dbReference type="OrthoDB" id="10281at2157"/>